<evidence type="ECO:0000256" key="1">
    <source>
        <dbReference type="SAM" id="Phobius"/>
    </source>
</evidence>
<organism evidence="2 3">
    <name type="scientific">Bhargavaea cecembensis DSE10</name>
    <dbReference type="NCBI Taxonomy" id="1235279"/>
    <lineage>
        <taxon>Bacteria</taxon>
        <taxon>Bacillati</taxon>
        <taxon>Bacillota</taxon>
        <taxon>Bacilli</taxon>
        <taxon>Bacillales</taxon>
        <taxon>Caryophanaceae</taxon>
        <taxon>Bhargavaea</taxon>
    </lineage>
</organism>
<evidence type="ECO:0000313" key="3">
    <source>
        <dbReference type="Proteomes" id="UP000011919"/>
    </source>
</evidence>
<proteinExistence type="predicted"/>
<comment type="caution">
    <text evidence="2">The sequence shown here is derived from an EMBL/GenBank/DDBJ whole genome shotgun (WGS) entry which is preliminary data.</text>
</comment>
<keyword evidence="1" id="KW-0472">Membrane</keyword>
<accession>M7NJH6</accession>
<evidence type="ECO:0008006" key="4">
    <source>
        <dbReference type="Google" id="ProtNLM"/>
    </source>
</evidence>
<keyword evidence="3" id="KW-1185">Reference proteome</keyword>
<evidence type="ECO:0000313" key="2">
    <source>
        <dbReference type="EMBL" id="EMR07276.1"/>
    </source>
</evidence>
<gene>
    <name evidence="2" type="ORF">C772_00921</name>
</gene>
<protein>
    <recommendedName>
        <fullName evidence="4">DUF4083 domain-containing protein</fullName>
    </recommendedName>
</protein>
<dbReference type="EMBL" id="AOFT01000003">
    <property type="protein sequence ID" value="EMR07276.1"/>
    <property type="molecule type" value="Genomic_DNA"/>
</dbReference>
<keyword evidence="1" id="KW-0812">Transmembrane</keyword>
<reference evidence="2 3" key="1">
    <citation type="journal article" date="2013" name="Genome Announc.">
        <title>Draft Genome Sequence of Bhargavaea cecembensis Strain DSE10T, Isolated from a Deep-Sea Sediment Sample Collected at a Depth of 5,904 m from the Chagos-Laccadive Ridge System in the Indian Ocean.</title>
        <authorList>
            <person name="Shivaji S."/>
            <person name="Ara S."/>
            <person name="Begum Z."/>
            <person name="Ruth M."/>
            <person name="Singh A."/>
            <person name="Kumar Pinnaka A."/>
        </authorList>
    </citation>
    <scope>NUCLEOTIDE SEQUENCE [LARGE SCALE GENOMIC DNA]</scope>
    <source>
        <strain evidence="2 3">DSE10</strain>
    </source>
</reference>
<feature type="transmembrane region" description="Helical" evidence="1">
    <location>
        <begin position="12"/>
        <end position="30"/>
    </location>
</feature>
<dbReference type="AlphaFoldDB" id="M7NJH6"/>
<sequence>MGSLANLGDLFVIIFYLTVAAGIFAAVVLFSRSRRKQKEQLDRIEAKLNDLAGK</sequence>
<keyword evidence="1" id="KW-1133">Transmembrane helix</keyword>
<name>M7NJH6_9BACL</name>
<dbReference type="Proteomes" id="UP000011919">
    <property type="component" value="Unassembled WGS sequence"/>
</dbReference>